<dbReference type="Proteomes" id="UP001500752">
    <property type="component" value="Unassembled WGS sequence"/>
</dbReference>
<proteinExistence type="predicted"/>
<evidence type="ECO:0000313" key="3">
    <source>
        <dbReference type="Proteomes" id="UP001500752"/>
    </source>
</evidence>
<evidence type="ECO:0008006" key="4">
    <source>
        <dbReference type="Google" id="ProtNLM"/>
    </source>
</evidence>
<protein>
    <recommendedName>
        <fullName evidence="4">Lipoprotein</fullName>
    </recommendedName>
</protein>
<accession>A0ABP7DGY5</accession>
<dbReference type="RefSeq" id="WP_345154482.1">
    <property type="nucleotide sequence ID" value="NZ_BAABEO010000035.1"/>
</dbReference>
<keyword evidence="1" id="KW-0732">Signal</keyword>
<sequence length="192" mass="20387">MKKRLAYALATLLLLTGCASGGQAGQVAGSTPAADASTAADREPMSIEEAAAYFLKHVCPMNAMADEYDDVYLAAYAEAEEGGAPSLGSLTEASAEMRDAARDLADAFSDEDILWPSVIEEEIEPLLDVQYDYIASMAVLANAKTTDQFFFLMSGVEQKAALSNGGAISQEIRAKLNLSADPVYSCRNYTSS</sequence>
<evidence type="ECO:0000313" key="2">
    <source>
        <dbReference type="EMBL" id="GAA3703546.1"/>
    </source>
</evidence>
<comment type="caution">
    <text evidence="2">The sequence shown here is derived from an EMBL/GenBank/DDBJ whole genome shotgun (WGS) entry which is preliminary data.</text>
</comment>
<feature type="chain" id="PRO_5045124374" description="Lipoprotein" evidence="1">
    <location>
        <begin position="25"/>
        <end position="192"/>
    </location>
</feature>
<evidence type="ECO:0000256" key="1">
    <source>
        <dbReference type="SAM" id="SignalP"/>
    </source>
</evidence>
<name>A0ABP7DGY5_9MICC</name>
<gene>
    <name evidence="2" type="ORF">GCM10023081_44870</name>
</gene>
<keyword evidence="3" id="KW-1185">Reference proteome</keyword>
<dbReference type="PROSITE" id="PS51257">
    <property type="entry name" value="PROKAR_LIPOPROTEIN"/>
    <property type="match status" value="1"/>
</dbReference>
<dbReference type="EMBL" id="BAABEO010000035">
    <property type="protein sequence ID" value="GAA3703546.1"/>
    <property type="molecule type" value="Genomic_DNA"/>
</dbReference>
<organism evidence="2 3">
    <name type="scientific">Arthrobacter ginkgonis</name>
    <dbReference type="NCBI Taxonomy" id="1630594"/>
    <lineage>
        <taxon>Bacteria</taxon>
        <taxon>Bacillati</taxon>
        <taxon>Actinomycetota</taxon>
        <taxon>Actinomycetes</taxon>
        <taxon>Micrococcales</taxon>
        <taxon>Micrococcaceae</taxon>
        <taxon>Arthrobacter</taxon>
    </lineage>
</organism>
<reference evidence="3" key="1">
    <citation type="journal article" date="2019" name="Int. J. Syst. Evol. Microbiol.">
        <title>The Global Catalogue of Microorganisms (GCM) 10K type strain sequencing project: providing services to taxonomists for standard genome sequencing and annotation.</title>
        <authorList>
            <consortium name="The Broad Institute Genomics Platform"/>
            <consortium name="The Broad Institute Genome Sequencing Center for Infectious Disease"/>
            <person name="Wu L."/>
            <person name="Ma J."/>
        </authorList>
    </citation>
    <scope>NUCLEOTIDE SEQUENCE [LARGE SCALE GENOMIC DNA]</scope>
    <source>
        <strain evidence="3">JCM 30742</strain>
    </source>
</reference>
<feature type="signal peptide" evidence="1">
    <location>
        <begin position="1"/>
        <end position="24"/>
    </location>
</feature>